<dbReference type="CDD" id="cd06558">
    <property type="entry name" value="crotonase-like"/>
    <property type="match status" value="1"/>
</dbReference>
<comment type="similarity">
    <text evidence="1">Belongs to the enoyl-CoA hydratase/isomerase family.</text>
</comment>
<sequence>MSTPLIEHYVTEKTGWIVLNNTAKKNAMRQEMYRSILNILDDYEHNTDIRVIVIRGANGNFSVGYDLTQGLPSSYREFVKTLDGLVSRRLWYNAKPTISLIEGYCLGGGFELAMGSDLVYAAEDAVLGEPEIDFFFTPDYNSLPCLITPRQAKEMILLGKVLTGTQAAELGLINRAFPAPQLEEEVKKICRRLATLPAETIATAKTGLNGAFDAQGFGNAIAYGEEIAIYNGLRSETNPQC</sequence>
<dbReference type="EMBL" id="BART01021553">
    <property type="protein sequence ID" value="GAH01663.1"/>
    <property type="molecule type" value="Genomic_DNA"/>
</dbReference>
<evidence type="ECO:0000256" key="1">
    <source>
        <dbReference type="ARBA" id="ARBA00005254"/>
    </source>
</evidence>
<gene>
    <name evidence="2" type="ORF">S01H4_39725</name>
</gene>
<organism evidence="2">
    <name type="scientific">marine sediment metagenome</name>
    <dbReference type="NCBI Taxonomy" id="412755"/>
    <lineage>
        <taxon>unclassified sequences</taxon>
        <taxon>metagenomes</taxon>
        <taxon>ecological metagenomes</taxon>
    </lineage>
</organism>
<evidence type="ECO:0000313" key="2">
    <source>
        <dbReference type="EMBL" id="GAH01663.1"/>
    </source>
</evidence>
<proteinExistence type="inferred from homology"/>
<dbReference type="PANTHER" id="PTHR11941">
    <property type="entry name" value="ENOYL-COA HYDRATASE-RELATED"/>
    <property type="match status" value="1"/>
</dbReference>
<feature type="non-terminal residue" evidence="2">
    <location>
        <position position="241"/>
    </location>
</feature>
<dbReference type="PANTHER" id="PTHR11941:SF54">
    <property type="entry name" value="ENOYL-COA HYDRATASE, MITOCHONDRIAL"/>
    <property type="match status" value="1"/>
</dbReference>
<dbReference type="InterPro" id="IPR001753">
    <property type="entry name" value="Enoyl-CoA_hydra/iso"/>
</dbReference>
<evidence type="ECO:0008006" key="3">
    <source>
        <dbReference type="Google" id="ProtNLM"/>
    </source>
</evidence>
<dbReference type="AlphaFoldDB" id="X1DZ37"/>
<dbReference type="Gene3D" id="3.90.226.10">
    <property type="entry name" value="2-enoyl-CoA Hydratase, Chain A, domain 1"/>
    <property type="match status" value="1"/>
</dbReference>
<reference evidence="2" key="1">
    <citation type="journal article" date="2014" name="Front. Microbiol.">
        <title>High frequency of phylogenetically diverse reductive dehalogenase-homologous genes in deep subseafloor sedimentary metagenomes.</title>
        <authorList>
            <person name="Kawai M."/>
            <person name="Futagami T."/>
            <person name="Toyoda A."/>
            <person name="Takaki Y."/>
            <person name="Nishi S."/>
            <person name="Hori S."/>
            <person name="Arai W."/>
            <person name="Tsubouchi T."/>
            <person name="Morono Y."/>
            <person name="Uchiyama I."/>
            <person name="Ito T."/>
            <person name="Fujiyama A."/>
            <person name="Inagaki F."/>
            <person name="Takami H."/>
        </authorList>
    </citation>
    <scope>NUCLEOTIDE SEQUENCE</scope>
    <source>
        <strain evidence="2">Expedition CK06-06</strain>
    </source>
</reference>
<comment type="caution">
    <text evidence="2">The sequence shown here is derived from an EMBL/GenBank/DDBJ whole genome shotgun (WGS) entry which is preliminary data.</text>
</comment>
<name>X1DZ37_9ZZZZ</name>
<dbReference type="GO" id="GO:0003824">
    <property type="term" value="F:catalytic activity"/>
    <property type="evidence" value="ECO:0007669"/>
    <property type="project" value="InterPro"/>
</dbReference>
<accession>X1DZ37</accession>
<dbReference type="Pfam" id="PF00378">
    <property type="entry name" value="ECH_1"/>
    <property type="match status" value="1"/>
</dbReference>
<protein>
    <recommendedName>
        <fullName evidence="3">Enoyl-CoA hydratase</fullName>
    </recommendedName>
</protein>
<dbReference type="PROSITE" id="PS00166">
    <property type="entry name" value="ENOYL_COA_HYDRATASE"/>
    <property type="match status" value="1"/>
</dbReference>
<dbReference type="SUPFAM" id="SSF52096">
    <property type="entry name" value="ClpP/crotonase"/>
    <property type="match status" value="1"/>
</dbReference>
<dbReference type="InterPro" id="IPR029045">
    <property type="entry name" value="ClpP/crotonase-like_dom_sf"/>
</dbReference>
<dbReference type="InterPro" id="IPR018376">
    <property type="entry name" value="Enoyl-CoA_hyd/isom_CS"/>
</dbReference>
<dbReference type="GO" id="GO:0006635">
    <property type="term" value="P:fatty acid beta-oxidation"/>
    <property type="evidence" value="ECO:0007669"/>
    <property type="project" value="TreeGrafter"/>
</dbReference>